<feature type="domain" description="PTS EIIC type-3" evidence="10">
    <location>
        <begin position="12"/>
        <end position="421"/>
    </location>
</feature>
<comment type="caution">
    <text evidence="11">The sequence shown here is derived from an EMBL/GenBank/DDBJ whole genome shotgun (WGS) entry which is preliminary data.</text>
</comment>
<dbReference type="PATRIC" id="fig|1232189.3.peg.3031"/>
<dbReference type="GO" id="GO:0009401">
    <property type="term" value="P:phosphoenolpyruvate-dependent sugar phosphotransferase system"/>
    <property type="evidence" value="ECO:0007669"/>
    <property type="project" value="InterPro"/>
</dbReference>
<evidence type="ECO:0000256" key="3">
    <source>
        <dbReference type="ARBA" id="ARBA00022475"/>
    </source>
</evidence>
<feature type="transmembrane region" description="Helical" evidence="9">
    <location>
        <begin position="79"/>
        <end position="100"/>
    </location>
</feature>
<proteinExistence type="predicted"/>
<evidence type="ECO:0000256" key="2">
    <source>
        <dbReference type="ARBA" id="ARBA00022448"/>
    </source>
</evidence>
<feature type="transmembrane region" description="Helical" evidence="9">
    <location>
        <begin position="352"/>
        <end position="376"/>
    </location>
</feature>
<evidence type="ECO:0000256" key="6">
    <source>
        <dbReference type="ARBA" id="ARBA00022989"/>
    </source>
</evidence>
<dbReference type="InterPro" id="IPR003352">
    <property type="entry name" value="PTS_EIIC"/>
</dbReference>
<evidence type="ECO:0000313" key="12">
    <source>
        <dbReference type="Proteomes" id="UP000011944"/>
    </source>
</evidence>
<protein>
    <recommendedName>
        <fullName evidence="8">Permease IIC component</fullName>
    </recommendedName>
</protein>
<feature type="transmembrane region" description="Helical" evidence="9">
    <location>
        <begin position="38"/>
        <end position="58"/>
    </location>
</feature>
<reference evidence="11 12" key="1">
    <citation type="submission" date="2012-10" db="EMBL/GenBank/DDBJ databases">
        <authorList>
            <person name="Strain E.A."/>
            <person name="Brown E."/>
            <person name="Allard M.W."/>
            <person name="Gonzalez-Escalona N."/>
            <person name="Timme R."/>
        </authorList>
    </citation>
    <scope>NUCLEOTIDE SEQUENCE [LARGE SCALE GENOMIC DNA]</scope>
    <source>
        <strain evidence="11 12">CFSAN001627</strain>
    </source>
</reference>
<keyword evidence="2 8" id="KW-0813">Transport</keyword>
<evidence type="ECO:0000256" key="8">
    <source>
        <dbReference type="PIRNR" id="PIRNR006351"/>
    </source>
</evidence>
<dbReference type="PIRSF" id="PIRSF006351">
    <property type="entry name" value="PTS_EIIC-Cellobiose"/>
    <property type="match status" value="1"/>
</dbReference>
<evidence type="ECO:0000256" key="4">
    <source>
        <dbReference type="ARBA" id="ARBA00022597"/>
    </source>
</evidence>
<evidence type="ECO:0000256" key="7">
    <source>
        <dbReference type="ARBA" id="ARBA00023136"/>
    </source>
</evidence>
<keyword evidence="4 8" id="KW-0762">Sugar transport</keyword>
<keyword evidence="6 9" id="KW-1133">Transmembrane helix</keyword>
<feature type="transmembrane region" description="Helical" evidence="9">
    <location>
        <begin position="396"/>
        <end position="419"/>
    </location>
</feature>
<evidence type="ECO:0000256" key="1">
    <source>
        <dbReference type="ARBA" id="ARBA00004651"/>
    </source>
</evidence>
<dbReference type="GO" id="GO:0008982">
    <property type="term" value="F:protein-N(PI)-phosphohistidine-sugar phosphotransferase activity"/>
    <property type="evidence" value="ECO:0007669"/>
    <property type="project" value="UniProtKB-UniRule"/>
</dbReference>
<dbReference type="InterPro" id="IPR004501">
    <property type="entry name" value="PTS_EIIC_3"/>
</dbReference>
<dbReference type="AlphaFoldDB" id="M1ZV15"/>
<reference evidence="11 12" key="2">
    <citation type="submission" date="2013-03" db="EMBL/GenBank/DDBJ databases">
        <title>Diversity in Clostridium botulinum.</title>
        <authorList>
            <person name="Timme R.E."/>
            <person name="Allard M."/>
            <person name="Luo Y."/>
            <person name="Strain E."/>
            <person name="Gonzalez-Escalona N."/>
            <person name="Brown E."/>
        </authorList>
    </citation>
    <scope>NUCLEOTIDE SEQUENCE [LARGE SCALE GENOMIC DNA]</scope>
    <source>
        <strain evidence="11 12">CFSAN001627</strain>
    </source>
</reference>
<dbReference type="InterPro" id="IPR051088">
    <property type="entry name" value="PTS_Sugar-EIIC/EIIB"/>
</dbReference>
<comment type="function">
    <text evidence="8">The phosphoenolpyruvate-dependent sugar phosphotransferase system (PTS), a major carbohydrate active -transport system, catalyzes the phosphorylation of incoming sugar substrates concomitant with their translocation across the cell membrane.</text>
</comment>
<organism evidence="11 12">
    <name type="scientific">Clostridium botulinum CFSAN001627</name>
    <dbReference type="NCBI Taxonomy" id="1232189"/>
    <lineage>
        <taxon>Bacteria</taxon>
        <taxon>Bacillati</taxon>
        <taxon>Bacillota</taxon>
        <taxon>Clostridia</taxon>
        <taxon>Eubacteriales</taxon>
        <taxon>Clostridiaceae</taxon>
        <taxon>Clostridium</taxon>
    </lineage>
</organism>
<accession>M1ZV15</accession>
<dbReference type="PANTHER" id="PTHR33989:SF4">
    <property type="entry name" value="PTS SYSTEM N,N'-DIACETYLCHITOBIOSE-SPECIFIC EIIC COMPONENT"/>
    <property type="match status" value="1"/>
</dbReference>
<name>M1ZV15_CLOBO</name>
<feature type="transmembrane region" description="Helical" evidence="9">
    <location>
        <begin position="296"/>
        <end position="315"/>
    </location>
</feature>
<dbReference type="PROSITE" id="PS51105">
    <property type="entry name" value="PTS_EIIC_TYPE_3"/>
    <property type="match status" value="1"/>
</dbReference>
<keyword evidence="3 8" id="KW-1003">Cell membrane</keyword>
<dbReference type="EMBL" id="AMXI01001188">
    <property type="protein sequence ID" value="EKN40485.1"/>
    <property type="molecule type" value="Genomic_DNA"/>
</dbReference>
<comment type="subcellular location">
    <subcellularLocation>
        <location evidence="1">Cell membrane</location>
        <topology evidence="1">Multi-pass membrane protein</topology>
    </subcellularLocation>
</comment>
<feature type="transmembrane region" description="Helical" evidence="9">
    <location>
        <begin position="186"/>
        <end position="208"/>
    </location>
</feature>
<keyword evidence="7 8" id="KW-0472">Membrane</keyword>
<evidence type="ECO:0000256" key="9">
    <source>
        <dbReference type="SAM" id="Phobius"/>
    </source>
</evidence>
<dbReference type="GO" id="GO:1901264">
    <property type="term" value="P:carbohydrate derivative transport"/>
    <property type="evidence" value="ECO:0007669"/>
    <property type="project" value="TreeGrafter"/>
</dbReference>
<dbReference type="NCBIfam" id="TIGR00410">
    <property type="entry name" value="lacE"/>
    <property type="match status" value="1"/>
</dbReference>
<feature type="transmembrane region" description="Helical" evidence="9">
    <location>
        <begin position="147"/>
        <end position="166"/>
    </location>
</feature>
<dbReference type="GO" id="GO:0005886">
    <property type="term" value="C:plasma membrane"/>
    <property type="evidence" value="ECO:0007669"/>
    <property type="project" value="UniProtKB-SubCell"/>
</dbReference>
<evidence type="ECO:0000313" key="11">
    <source>
        <dbReference type="EMBL" id="EKN40485.1"/>
    </source>
</evidence>
<sequence length="436" mass="47336">MNSKLKPKLGSIFQVFLALLTNISNTKALTALKDGFVLTMPVTLIGSVFLLIANLPISGYSEFMKSKFGTNWAIGLNQVSGATFDVLAIISVISIAYFYAKNENEDGISCSILALTSFITVTASTVNTKSGESVGSVINKAWTGGQGIITAIIIGLLSGMVFCFFVKRKITIRMPEGVPVGVSNAFIAVIPGVVIILLSMIVFYIFQFSETTLTEWIFKTIQTPMQKLTNTYFGGVVMVFLCAILFWAGLHGPNIVMGPILPIITANSIANSELLSKGNLSVAGGAYIVTPQVLDYFVKIGGTGITIGLIIAAIMRARSKQMKDISKLALIPGIFNINEPIIFGLPIVYNPIMLLPFIIVPILTFTLVYICIYIGFLDPFTAVQVPWTMPPIISGFILQGFRGAFVQVVIIIMSTLIYYPFMKSQDNICIANENKH</sequence>
<dbReference type="Proteomes" id="UP000011944">
    <property type="component" value="Unassembled WGS sequence"/>
</dbReference>
<dbReference type="Pfam" id="PF02378">
    <property type="entry name" value="PTS_EIIC"/>
    <property type="match status" value="1"/>
</dbReference>
<evidence type="ECO:0000256" key="5">
    <source>
        <dbReference type="ARBA" id="ARBA00022692"/>
    </source>
</evidence>
<feature type="transmembrane region" description="Helical" evidence="9">
    <location>
        <begin position="229"/>
        <end position="250"/>
    </location>
</feature>
<gene>
    <name evidence="11" type="ORF">CFSAN001627_19313</name>
</gene>
<evidence type="ECO:0000259" key="10">
    <source>
        <dbReference type="PROSITE" id="PS51105"/>
    </source>
</evidence>
<feature type="transmembrane region" description="Helical" evidence="9">
    <location>
        <begin position="106"/>
        <end position="126"/>
    </location>
</feature>
<keyword evidence="5 9" id="KW-0812">Transmembrane</keyword>
<dbReference type="InterPro" id="IPR004796">
    <property type="entry name" value="PTS_IIC_cello"/>
</dbReference>
<dbReference type="PANTHER" id="PTHR33989">
    <property type="match status" value="1"/>
</dbReference>